<keyword evidence="7" id="KW-0539">Nucleus</keyword>
<evidence type="ECO:0000256" key="8">
    <source>
        <dbReference type="SAM" id="MobiDB-lite"/>
    </source>
</evidence>
<evidence type="ECO:0000259" key="9">
    <source>
        <dbReference type="Pfam" id="PF13359"/>
    </source>
</evidence>
<dbReference type="InterPro" id="IPR027806">
    <property type="entry name" value="HARBI1_dom"/>
</dbReference>
<dbReference type="Pfam" id="PF13359">
    <property type="entry name" value="DDE_Tnp_4"/>
    <property type="match status" value="1"/>
</dbReference>
<feature type="region of interest" description="Disordered" evidence="8">
    <location>
        <begin position="129"/>
        <end position="166"/>
    </location>
</feature>
<dbReference type="InterPro" id="IPR058353">
    <property type="entry name" value="DUF8040"/>
</dbReference>
<comment type="cofactor">
    <cofactor evidence="1">
        <name>a divalent metal cation</name>
        <dbReference type="ChEBI" id="CHEBI:60240"/>
    </cofactor>
</comment>
<dbReference type="PANTHER" id="PTHR22930">
    <property type="match status" value="1"/>
</dbReference>
<sequence>MAPGYSSGGSSKRTRSDSTRDALNRLADLRVQSNESWARREEQKQAKSARACMEMLKADGITRQDPIYHTALRMFRDGYLRDFFIKDCITPEERLNFIHQHGGLPYPPAFAPDPLLFAPLPPPTCSGHMDDWYKRFGPQDDDGGDGANGGSDGNMSTSSERSYGSDDGYYSDEEDSILDMLVAALKARLSVCLMEALGIFLYIMAGGNSNRATNNRMVRSGSTISKYFHRVLNAIYAMAADKNKPVDPNFERVHYRVVNEEEFLPFAGAAGAVDGTHIPCIVVVDDSIQHRNCHHITSRNVLFVVGWDDRVIFADAGWPGSVHDQRVLTEAVRSYPFAFPRLPWGKYFLVDSGYASRYGFLPSYPHFLYHLDEFGGNTEAALPHGREETFNYMHNSLCNTVERAFGVIKSQ</sequence>
<evidence type="ECO:0000313" key="12">
    <source>
        <dbReference type="Proteomes" id="UP000000763"/>
    </source>
</evidence>
<feature type="domain" description="DDE Tnp4" evidence="9">
    <location>
        <begin position="273"/>
        <end position="410"/>
    </location>
</feature>
<evidence type="ECO:0000256" key="4">
    <source>
        <dbReference type="ARBA" id="ARBA00022722"/>
    </source>
</evidence>
<evidence type="ECO:0000256" key="6">
    <source>
        <dbReference type="ARBA" id="ARBA00022801"/>
    </source>
</evidence>
<accession>Q7XWW5</accession>
<dbReference type="AlphaFoldDB" id="Q7XWW5"/>
<proteinExistence type="inferred from homology"/>
<dbReference type="PANTHER" id="PTHR22930:SF251">
    <property type="entry name" value="DDE TNP4 DOMAIN-CONTAINING PROTEIN"/>
    <property type="match status" value="1"/>
</dbReference>
<evidence type="ECO:0000256" key="7">
    <source>
        <dbReference type="ARBA" id="ARBA00023242"/>
    </source>
</evidence>
<evidence type="ECO:0000256" key="1">
    <source>
        <dbReference type="ARBA" id="ARBA00001968"/>
    </source>
</evidence>
<keyword evidence="4" id="KW-0540">Nuclease</keyword>
<dbReference type="InterPro" id="IPR045249">
    <property type="entry name" value="HARBI1-like"/>
</dbReference>
<evidence type="ECO:0000256" key="3">
    <source>
        <dbReference type="ARBA" id="ARBA00006958"/>
    </source>
</evidence>
<dbReference type="GO" id="GO:0016787">
    <property type="term" value="F:hydrolase activity"/>
    <property type="evidence" value="ECO:0007669"/>
    <property type="project" value="UniProtKB-KW"/>
</dbReference>
<name>Q7XWW5_ORYSJ</name>
<evidence type="ECO:0000259" key="10">
    <source>
        <dbReference type="Pfam" id="PF26138"/>
    </source>
</evidence>
<feature type="region of interest" description="Disordered" evidence="8">
    <location>
        <begin position="1"/>
        <end position="21"/>
    </location>
</feature>
<reference evidence="12" key="1">
    <citation type="journal article" date="2005" name="Nature">
        <title>The map-based sequence of the rice genome.</title>
        <authorList>
            <consortium name="International rice genome sequencing project (IRGSP)"/>
            <person name="Matsumoto T."/>
            <person name="Wu J."/>
            <person name="Kanamori H."/>
            <person name="Katayose Y."/>
            <person name="Fujisawa M."/>
            <person name="Namiki N."/>
            <person name="Mizuno H."/>
            <person name="Yamamoto K."/>
            <person name="Antonio B.A."/>
            <person name="Baba T."/>
            <person name="Sakata K."/>
            <person name="Nagamura Y."/>
            <person name="Aoki H."/>
            <person name="Arikawa K."/>
            <person name="Arita K."/>
            <person name="Bito T."/>
            <person name="Chiden Y."/>
            <person name="Fujitsuka N."/>
            <person name="Fukunaka R."/>
            <person name="Hamada M."/>
            <person name="Harada C."/>
            <person name="Hayashi A."/>
            <person name="Hijishita S."/>
            <person name="Honda M."/>
            <person name="Hosokawa S."/>
            <person name="Ichikawa Y."/>
            <person name="Idonuma A."/>
            <person name="Iijima M."/>
            <person name="Ikeda M."/>
            <person name="Ikeno M."/>
            <person name="Ito K."/>
            <person name="Ito S."/>
            <person name="Ito T."/>
            <person name="Ito Y."/>
            <person name="Ito Y."/>
            <person name="Iwabuchi A."/>
            <person name="Kamiya K."/>
            <person name="Karasawa W."/>
            <person name="Kurita K."/>
            <person name="Katagiri S."/>
            <person name="Kikuta A."/>
            <person name="Kobayashi H."/>
            <person name="Kobayashi N."/>
            <person name="Machita K."/>
            <person name="Maehara T."/>
            <person name="Masukawa M."/>
            <person name="Mizubayashi T."/>
            <person name="Mukai Y."/>
            <person name="Nagasaki H."/>
            <person name="Nagata Y."/>
            <person name="Naito S."/>
            <person name="Nakashima M."/>
            <person name="Nakama Y."/>
            <person name="Nakamichi Y."/>
            <person name="Nakamura M."/>
            <person name="Meguro A."/>
            <person name="Negishi M."/>
            <person name="Ohta I."/>
            <person name="Ohta T."/>
            <person name="Okamoto M."/>
            <person name="Ono N."/>
            <person name="Saji S."/>
            <person name="Sakaguchi M."/>
            <person name="Sakai K."/>
            <person name="Shibata M."/>
            <person name="Shimokawa T."/>
            <person name="Song J."/>
            <person name="Takazaki Y."/>
            <person name="Terasawa K."/>
            <person name="Tsugane M."/>
            <person name="Tsuji K."/>
            <person name="Ueda S."/>
            <person name="Waki K."/>
            <person name="Yamagata H."/>
            <person name="Yamamoto M."/>
            <person name="Yamamoto S."/>
            <person name="Yamane H."/>
            <person name="Yoshiki S."/>
            <person name="Yoshihara R."/>
            <person name="Yukawa K."/>
            <person name="Zhong H."/>
            <person name="Yano M."/>
            <person name="Yuan Q."/>
            <person name="Ouyang S."/>
            <person name="Liu J."/>
            <person name="Jones K.M."/>
            <person name="Gansberger K."/>
            <person name="Moffat K."/>
            <person name="Hill J."/>
            <person name="Bera J."/>
            <person name="Fadrosh D."/>
            <person name="Jin S."/>
            <person name="Johri S."/>
            <person name="Kim M."/>
            <person name="Overton L."/>
            <person name="Reardon M."/>
            <person name="Tsitrin T."/>
            <person name="Vuong H."/>
            <person name="Weaver B."/>
            <person name="Ciecko A."/>
            <person name="Tallon L."/>
            <person name="Jackson J."/>
            <person name="Pai G."/>
            <person name="Aken S.V."/>
            <person name="Utterback T."/>
            <person name="Reidmuller S."/>
            <person name="Feldblyum T."/>
            <person name="Hsiao J."/>
            <person name="Zismann V."/>
            <person name="Iobst S."/>
            <person name="de Vazeille A.R."/>
            <person name="Buell C.R."/>
            <person name="Ying K."/>
            <person name="Li Y."/>
            <person name="Lu T."/>
            <person name="Huang Y."/>
            <person name="Zhao Q."/>
            <person name="Feng Q."/>
            <person name="Zhang L."/>
            <person name="Zhu J."/>
            <person name="Weng Q."/>
            <person name="Mu J."/>
            <person name="Lu Y."/>
            <person name="Fan D."/>
            <person name="Liu Y."/>
            <person name="Guan J."/>
            <person name="Zhang Y."/>
            <person name="Yu S."/>
            <person name="Liu X."/>
            <person name="Zhang Y."/>
            <person name="Hong G."/>
            <person name="Han B."/>
            <person name="Choisne N."/>
            <person name="Demange N."/>
            <person name="Orjeda G."/>
            <person name="Samain S."/>
            <person name="Cattolico L."/>
            <person name="Pelletier E."/>
            <person name="Couloux A."/>
            <person name="Segurens B."/>
            <person name="Wincker P."/>
            <person name="D'Hont A."/>
            <person name="Scarpelli C."/>
            <person name="Weissenbach J."/>
            <person name="Salanoubat M."/>
            <person name="Quetier F."/>
            <person name="Yu Y."/>
            <person name="Kim H.R."/>
            <person name="Rambo T."/>
            <person name="Currie J."/>
            <person name="Collura K."/>
            <person name="Luo M."/>
            <person name="Yang T."/>
            <person name="Ammiraju J.S.S."/>
            <person name="Engler F."/>
            <person name="Soderlund C."/>
            <person name="Wing R.A."/>
            <person name="Palmer L.E."/>
            <person name="de la Bastide M."/>
            <person name="Spiegel L."/>
            <person name="Nascimento L."/>
            <person name="Zutavern T."/>
            <person name="O'Shaughnessy A."/>
            <person name="Dike S."/>
            <person name="Dedhia N."/>
            <person name="Preston R."/>
            <person name="Balija V."/>
            <person name="McCombie W.R."/>
            <person name="Chow T."/>
            <person name="Chen H."/>
            <person name="Chung M."/>
            <person name="Chen C."/>
            <person name="Shaw J."/>
            <person name="Wu H."/>
            <person name="Hsiao K."/>
            <person name="Chao Y."/>
            <person name="Chu M."/>
            <person name="Cheng C."/>
            <person name="Hour A."/>
            <person name="Lee P."/>
            <person name="Lin S."/>
            <person name="Lin Y."/>
            <person name="Liou J."/>
            <person name="Liu S."/>
            <person name="Hsing Y."/>
            <person name="Raghuvanshi S."/>
            <person name="Mohanty A."/>
            <person name="Bharti A.K."/>
            <person name="Gaur A."/>
            <person name="Gupta V."/>
            <person name="Kumar D."/>
            <person name="Ravi V."/>
            <person name="Vij S."/>
            <person name="Kapur A."/>
            <person name="Khurana P."/>
            <person name="Khurana P."/>
            <person name="Khurana J.P."/>
            <person name="Tyagi A.K."/>
            <person name="Gaikwad K."/>
            <person name="Singh A."/>
            <person name="Dalal V."/>
            <person name="Srivastava S."/>
            <person name="Dixit A."/>
            <person name="Pal A.K."/>
            <person name="Ghazi I.A."/>
            <person name="Yadav M."/>
            <person name="Pandit A."/>
            <person name="Bhargava A."/>
            <person name="Sureshbabu K."/>
            <person name="Batra K."/>
            <person name="Sharma T.R."/>
            <person name="Mohapatra T."/>
            <person name="Singh N.K."/>
            <person name="Messing J."/>
            <person name="Nelson A.B."/>
            <person name="Fuks G."/>
            <person name="Kavchok S."/>
            <person name="Keizer G."/>
            <person name="Linton E."/>
            <person name="Llaca V."/>
            <person name="Song R."/>
            <person name="Tanyolac B."/>
            <person name="Young S."/>
            <person name="Ho-Il K."/>
            <person name="Hahn J.H."/>
            <person name="Sangsakoo G."/>
            <person name="Vanavichit A."/>
            <person name="de Mattos Luiz.A.T."/>
            <person name="Zimmer P.D."/>
            <person name="Malone G."/>
            <person name="Dellagostin O."/>
            <person name="de Oliveira A.C."/>
            <person name="Bevan M."/>
            <person name="Bancroft I."/>
            <person name="Minx P."/>
            <person name="Cordum H."/>
            <person name="Wilson R."/>
            <person name="Cheng Z."/>
            <person name="Jin W."/>
            <person name="Jiang J."/>
            <person name="Leong S.A."/>
            <person name="Iwama H."/>
            <person name="Gojobori T."/>
            <person name="Itoh T."/>
            <person name="Niimura Y."/>
            <person name="Fujii Y."/>
            <person name="Habara T."/>
            <person name="Sakai H."/>
            <person name="Sato Y."/>
            <person name="Wilson G."/>
            <person name="Kumar K."/>
            <person name="McCouch S."/>
            <person name="Juretic N."/>
            <person name="Hoen D."/>
            <person name="Wright S."/>
            <person name="Bruskiewich R."/>
            <person name="Bureau T."/>
            <person name="Miyao A."/>
            <person name="Hirochika H."/>
            <person name="Nishikawa T."/>
            <person name="Kadowaki K."/>
            <person name="Sugiura M."/>
            <person name="Burr B."/>
            <person name="Sasaki T."/>
        </authorList>
    </citation>
    <scope>NUCLEOTIDE SEQUENCE [LARGE SCALE GENOMIC DNA]</scope>
    <source>
        <strain evidence="12">cv. Nipponbare</strain>
    </source>
</reference>
<feature type="domain" description="DUF8040" evidence="10">
    <location>
        <begin position="185"/>
        <end position="236"/>
    </location>
</feature>
<dbReference type="GO" id="GO:0005634">
    <property type="term" value="C:nucleus"/>
    <property type="evidence" value="ECO:0007669"/>
    <property type="project" value="UniProtKB-SubCell"/>
</dbReference>
<keyword evidence="6" id="KW-0378">Hydrolase</keyword>
<comment type="subcellular location">
    <subcellularLocation>
        <location evidence="2">Nucleus</location>
    </subcellularLocation>
</comment>
<dbReference type="GO" id="GO:0046872">
    <property type="term" value="F:metal ion binding"/>
    <property type="evidence" value="ECO:0007669"/>
    <property type="project" value="UniProtKB-KW"/>
</dbReference>
<gene>
    <name evidence="11" type="primary">OSJNBb0058J09.14</name>
</gene>
<protein>
    <submittedName>
        <fullName evidence="11">OSJNBb0058J09.14 protein</fullName>
    </submittedName>
</protein>
<feature type="compositionally biased region" description="Basic and acidic residues" evidence="8">
    <location>
        <begin position="129"/>
        <end position="138"/>
    </location>
</feature>
<dbReference type="GO" id="GO:0004518">
    <property type="term" value="F:nuclease activity"/>
    <property type="evidence" value="ECO:0007669"/>
    <property type="project" value="UniProtKB-KW"/>
</dbReference>
<organism evidence="11 12">
    <name type="scientific">Oryza sativa subsp. japonica</name>
    <name type="common">Rice</name>
    <dbReference type="NCBI Taxonomy" id="39947"/>
    <lineage>
        <taxon>Eukaryota</taxon>
        <taxon>Viridiplantae</taxon>
        <taxon>Streptophyta</taxon>
        <taxon>Embryophyta</taxon>
        <taxon>Tracheophyta</taxon>
        <taxon>Spermatophyta</taxon>
        <taxon>Magnoliopsida</taxon>
        <taxon>Liliopsida</taxon>
        <taxon>Poales</taxon>
        <taxon>Poaceae</taxon>
        <taxon>BOP clade</taxon>
        <taxon>Oryzoideae</taxon>
        <taxon>Oryzeae</taxon>
        <taxon>Oryzinae</taxon>
        <taxon>Oryza</taxon>
        <taxon>Oryza sativa</taxon>
    </lineage>
</organism>
<keyword evidence="5" id="KW-0479">Metal-binding</keyword>
<reference evidence="12" key="2">
    <citation type="journal article" date="2008" name="Nucleic Acids Res.">
        <title>The rice annotation project database (RAP-DB): 2008 update.</title>
        <authorList>
            <consortium name="The rice annotation project (RAP)"/>
        </authorList>
    </citation>
    <scope>GENOME REANNOTATION</scope>
    <source>
        <strain evidence="12">cv. Nipponbare</strain>
    </source>
</reference>
<dbReference type="Pfam" id="PF26138">
    <property type="entry name" value="DUF8040"/>
    <property type="match status" value="1"/>
</dbReference>
<evidence type="ECO:0000256" key="5">
    <source>
        <dbReference type="ARBA" id="ARBA00022723"/>
    </source>
</evidence>
<dbReference type="EMBL" id="AL663008">
    <property type="protein sequence ID" value="CAD39875.2"/>
    <property type="molecule type" value="Genomic_DNA"/>
</dbReference>
<dbReference type="Proteomes" id="UP000000763">
    <property type="component" value="Chromosome 4"/>
</dbReference>
<evidence type="ECO:0000256" key="2">
    <source>
        <dbReference type="ARBA" id="ARBA00004123"/>
    </source>
</evidence>
<evidence type="ECO:0000313" key="11">
    <source>
        <dbReference type="EMBL" id="CAD39875.2"/>
    </source>
</evidence>
<comment type="similarity">
    <text evidence="3">Belongs to the HARBI1 family.</text>
</comment>